<evidence type="ECO:0000256" key="2">
    <source>
        <dbReference type="ARBA" id="ARBA00004141"/>
    </source>
</evidence>
<dbReference type="PATRIC" id="fig|1121448.10.peg.1516"/>
<dbReference type="Gene3D" id="1.20.120.1780">
    <property type="entry name" value="UbiA prenyltransferase"/>
    <property type="match status" value="1"/>
</dbReference>
<reference evidence="13 14" key="1">
    <citation type="journal article" date="2013" name="J. Bacteriol.">
        <title>Roles of HynAB and Ech, the only two hydrogenases found in the model sulfate reducer Desulfovibrio gigas.</title>
        <authorList>
            <person name="Morais-Silva F.O."/>
            <person name="Santos C.I."/>
            <person name="Rodrigues R."/>
            <person name="Pereira I.A."/>
            <person name="Rodrigues-Pousada C."/>
        </authorList>
    </citation>
    <scope>NUCLEOTIDE SEQUENCE [LARGE SCALE GENOMIC DNA]</scope>
    <source>
        <strain evidence="14">ATCC 19364 / DSM 1382 / NCIMB 9332 / VKM B-1759</strain>
    </source>
</reference>
<dbReference type="Pfam" id="PF01040">
    <property type="entry name" value="UbiA"/>
    <property type="match status" value="1"/>
</dbReference>
<dbReference type="CDD" id="cd13959">
    <property type="entry name" value="PT_UbiA_COQ2"/>
    <property type="match status" value="1"/>
</dbReference>
<evidence type="ECO:0000256" key="11">
    <source>
        <dbReference type="ARBA" id="ARBA00034524"/>
    </source>
</evidence>
<evidence type="ECO:0000256" key="9">
    <source>
        <dbReference type="ARBA" id="ARBA00022989"/>
    </source>
</evidence>
<keyword evidence="14" id="KW-1185">Reference proteome</keyword>
<evidence type="ECO:0000256" key="4">
    <source>
        <dbReference type="ARBA" id="ARBA00022475"/>
    </source>
</evidence>
<feature type="transmembrane region" description="Helical" evidence="12">
    <location>
        <begin position="86"/>
        <end position="103"/>
    </location>
</feature>
<proteinExistence type="inferred from homology"/>
<feature type="transmembrane region" description="Helical" evidence="12">
    <location>
        <begin position="21"/>
        <end position="38"/>
    </location>
</feature>
<dbReference type="InterPro" id="IPR044878">
    <property type="entry name" value="UbiA_sf"/>
</dbReference>
<sequence length="287" mass="31101">MKNILSAIAVLCRMVKIEHSVFALPFAYLGAFVAAGGWPGWQPFALLTIAMVAVRSFAMACNRLVDVRYDRENPRTKGRPLVTGEITPVQTQLFLLATALVFVAACAGLNRLCLVLSPAALALSVLYSYTKRFTWLCHFVLGLVIGLAPAAGWIAVQPDFAMPAALWSLGVLFWVAGFDLLYACQDVDFDRRMGLYSLPAAFGIPTTLAVSTFSHAVTAIFFLLAGWGAGLGWPYFAAWGLCSALLLWEHTLVKADDLSRLTLAFFTLNGVISIALFAGALWSLLQA</sequence>
<dbReference type="Gene3D" id="1.10.357.140">
    <property type="entry name" value="UbiA prenyltransferase"/>
    <property type="match status" value="1"/>
</dbReference>
<dbReference type="GO" id="GO:0006744">
    <property type="term" value="P:ubiquinone biosynthetic process"/>
    <property type="evidence" value="ECO:0007669"/>
    <property type="project" value="UniProtKB-KW"/>
</dbReference>
<keyword evidence="8 12" id="KW-0812">Transmembrane</keyword>
<reference evidence="14" key="2">
    <citation type="submission" date="2013-07" db="EMBL/GenBank/DDBJ databases">
        <authorList>
            <person name="Morais-Silva F.O."/>
            <person name="Rezende A.M."/>
            <person name="Pimentel C."/>
            <person name="Resende D.M."/>
            <person name="Santos C.I."/>
            <person name="Clemente C."/>
            <person name="de Oliveira L.M."/>
            <person name="da Silva S.M."/>
            <person name="Costa D.A."/>
            <person name="Varela-Raposo A."/>
            <person name="Horacio E.C.A."/>
            <person name="Matos M."/>
            <person name="Flores O."/>
            <person name="Ruiz J.C."/>
            <person name="Rodrigues-Pousada C."/>
        </authorList>
    </citation>
    <scope>NUCLEOTIDE SEQUENCE [LARGE SCALE GENOMIC DNA]</scope>
    <source>
        <strain evidence="14">ATCC 19364 / DSM 1382 / NCIMB 9332 / VKM B-1759</strain>
    </source>
</reference>
<evidence type="ECO:0000313" key="13">
    <source>
        <dbReference type="EMBL" id="AGW13360.1"/>
    </source>
</evidence>
<dbReference type="GO" id="GO:0005886">
    <property type="term" value="C:plasma membrane"/>
    <property type="evidence" value="ECO:0007669"/>
    <property type="project" value="TreeGrafter"/>
</dbReference>
<keyword evidence="5" id="KW-0997">Cell inner membrane</keyword>
<keyword evidence="4" id="KW-1003">Cell membrane</keyword>
<comment type="subcellular location">
    <subcellularLocation>
        <location evidence="2">Membrane</location>
        <topology evidence="2">Multi-pass membrane protein</topology>
    </subcellularLocation>
</comment>
<protein>
    <recommendedName>
        <fullName evidence="11">4-hydroxybenzoate polyprenyltransferase</fullName>
        <ecNumber evidence="11">2.5.1.39</ecNumber>
    </recommendedName>
</protein>
<dbReference type="FunFam" id="1.10.357.140:FF:000008">
    <property type="entry name" value="4-hydroxybenzoate octaprenyltransferase"/>
    <property type="match status" value="1"/>
</dbReference>
<evidence type="ECO:0000256" key="8">
    <source>
        <dbReference type="ARBA" id="ARBA00022692"/>
    </source>
</evidence>
<evidence type="ECO:0000256" key="3">
    <source>
        <dbReference type="ARBA" id="ARBA00005985"/>
    </source>
</evidence>
<dbReference type="HOGENOM" id="CLU_034879_5_1_7"/>
<dbReference type="GO" id="GO:0008412">
    <property type="term" value="F:4-hydroxybenzoate polyprenyltransferase activity"/>
    <property type="evidence" value="ECO:0007669"/>
    <property type="project" value="UniProtKB-EC"/>
</dbReference>
<name>T2G9T9_MEGG1</name>
<accession>T2G9T9</accession>
<dbReference type="Proteomes" id="UP000016587">
    <property type="component" value="Chromosome"/>
</dbReference>
<evidence type="ECO:0000256" key="10">
    <source>
        <dbReference type="ARBA" id="ARBA00023136"/>
    </source>
</evidence>
<dbReference type="EC" id="2.5.1.39" evidence="11"/>
<evidence type="ECO:0000256" key="5">
    <source>
        <dbReference type="ARBA" id="ARBA00022519"/>
    </source>
</evidence>
<dbReference type="RefSeq" id="WP_021760184.1">
    <property type="nucleotide sequence ID" value="NC_022444.1"/>
</dbReference>
<feature type="transmembrane region" description="Helical" evidence="12">
    <location>
        <begin position="261"/>
        <end position="285"/>
    </location>
</feature>
<keyword evidence="7" id="KW-0831">Ubiquinone biosynthesis</keyword>
<dbReference type="FunFam" id="1.20.120.1780:FF:000001">
    <property type="entry name" value="4-hydroxybenzoate octaprenyltransferase"/>
    <property type="match status" value="1"/>
</dbReference>
<dbReference type="STRING" id="1121448.DGI_1519"/>
<dbReference type="NCBIfam" id="TIGR01475">
    <property type="entry name" value="ubiA_other"/>
    <property type="match status" value="1"/>
</dbReference>
<dbReference type="eggNOG" id="COG0382">
    <property type="taxonomic scope" value="Bacteria"/>
</dbReference>
<evidence type="ECO:0000256" key="6">
    <source>
        <dbReference type="ARBA" id="ARBA00022679"/>
    </source>
</evidence>
<comment type="similarity">
    <text evidence="3">Belongs to the UbiA prenyltransferase family.</text>
</comment>
<evidence type="ECO:0000256" key="1">
    <source>
        <dbReference type="ARBA" id="ARBA00001946"/>
    </source>
</evidence>
<dbReference type="PANTHER" id="PTHR11048">
    <property type="entry name" value="PRENYLTRANSFERASES"/>
    <property type="match status" value="1"/>
</dbReference>
<dbReference type="InterPro" id="IPR000537">
    <property type="entry name" value="UbiA_prenyltransferase"/>
</dbReference>
<dbReference type="InterPro" id="IPR006371">
    <property type="entry name" value="Polyprenyltransferase_UbiA-li"/>
</dbReference>
<evidence type="ECO:0000256" key="12">
    <source>
        <dbReference type="SAM" id="Phobius"/>
    </source>
</evidence>
<dbReference type="EMBL" id="CP006585">
    <property type="protein sequence ID" value="AGW13360.1"/>
    <property type="molecule type" value="Genomic_DNA"/>
</dbReference>
<feature type="transmembrane region" description="Helical" evidence="12">
    <location>
        <begin position="195"/>
        <end position="225"/>
    </location>
</feature>
<evidence type="ECO:0000256" key="7">
    <source>
        <dbReference type="ARBA" id="ARBA00022688"/>
    </source>
</evidence>
<feature type="transmembrane region" description="Helical" evidence="12">
    <location>
        <begin position="136"/>
        <end position="156"/>
    </location>
</feature>
<keyword evidence="6 13" id="KW-0808">Transferase</keyword>
<dbReference type="OrthoDB" id="9782418at2"/>
<evidence type="ECO:0000313" key="14">
    <source>
        <dbReference type="Proteomes" id="UP000016587"/>
    </source>
</evidence>
<comment type="cofactor">
    <cofactor evidence="1">
        <name>Mg(2+)</name>
        <dbReference type="ChEBI" id="CHEBI:18420"/>
    </cofactor>
</comment>
<gene>
    <name evidence="13" type="ORF">DGI_1519</name>
</gene>
<keyword evidence="10 12" id="KW-0472">Membrane</keyword>
<organism evidence="13 14">
    <name type="scientific">Megalodesulfovibrio gigas (strain ATCC 19364 / DSM 1382 / NCIMB 9332 / VKM B-1759)</name>
    <name type="common">Desulfovibrio gigas</name>
    <dbReference type="NCBI Taxonomy" id="1121448"/>
    <lineage>
        <taxon>Bacteria</taxon>
        <taxon>Pseudomonadati</taxon>
        <taxon>Thermodesulfobacteriota</taxon>
        <taxon>Desulfovibrionia</taxon>
        <taxon>Desulfovibrionales</taxon>
        <taxon>Desulfovibrionaceae</taxon>
        <taxon>Megalodesulfovibrio</taxon>
    </lineage>
</organism>
<dbReference type="KEGG" id="dgg:DGI_1519"/>
<dbReference type="PANTHER" id="PTHR11048:SF28">
    <property type="entry name" value="4-HYDROXYBENZOATE POLYPRENYLTRANSFERASE, MITOCHONDRIAL"/>
    <property type="match status" value="1"/>
</dbReference>
<dbReference type="InterPro" id="IPR039653">
    <property type="entry name" value="Prenyltransferase"/>
</dbReference>
<dbReference type="AlphaFoldDB" id="T2G9T9"/>
<feature type="transmembrane region" description="Helical" evidence="12">
    <location>
        <begin position="162"/>
        <end position="183"/>
    </location>
</feature>
<feature type="transmembrane region" description="Helical" evidence="12">
    <location>
        <begin position="231"/>
        <end position="249"/>
    </location>
</feature>
<keyword evidence="9 12" id="KW-1133">Transmembrane helix</keyword>